<sequence length="205" mass="22361">MPQSLNKIDSIDALEALYPDVVPSALSKVAKHLTPLYRRWIEGARFCVLSTVGPDGVHGSPRGDVDPIVRVAGPKTMLMPDWRGNNRLDCLRDIVSDGRAAMIFMVPGTNTTVRVNGHATLTDDADLRASFEKKGRQPATVIVFEVTEVYTQCAKALMRSALWSGEDQSQGLPTVGQILADMTNGEVGGAEYDATYAEKAQPRMW</sequence>
<proteinExistence type="predicted"/>
<evidence type="ECO:0000259" key="1">
    <source>
        <dbReference type="Pfam" id="PF01243"/>
    </source>
</evidence>
<dbReference type="EMBL" id="JAQIOY010000009">
    <property type="protein sequence ID" value="MDA7426480.1"/>
    <property type="molecule type" value="Genomic_DNA"/>
</dbReference>
<comment type="caution">
    <text evidence="2">The sequence shown here is derived from an EMBL/GenBank/DDBJ whole genome shotgun (WGS) entry which is preliminary data.</text>
</comment>
<dbReference type="PANTHER" id="PTHR42815">
    <property type="entry name" value="FAD-BINDING, PUTATIVE (AFU_ORTHOLOGUE AFUA_6G07600)-RELATED"/>
    <property type="match status" value="1"/>
</dbReference>
<gene>
    <name evidence="2" type="ORF">PFY00_17225</name>
</gene>
<reference evidence="2 3" key="1">
    <citation type="submission" date="2023-01" db="EMBL/GenBank/DDBJ databases">
        <title>Thalassococcus onchidii sp. nov., isolated from a marine invertebrate from the South China Sea.</title>
        <authorList>
            <person name="Xu S."/>
            <person name="Liu Z."/>
            <person name="Xu Y."/>
        </authorList>
    </citation>
    <scope>NUCLEOTIDE SEQUENCE [LARGE SCALE GENOMIC DNA]</scope>
    <source>
        <strain evidence="2 3">KCTC 32084</strain>
    </source>
</reference>
<dbReference type="Proteomes" id="UP001210720">
    <property type="component" value="Unassembled WGS sequence"/>
</dbReference>
<accession>A0ABT4XWY5</accession>
<dbReference type="RefSeq" id="WP_271433833.1">
    <property type="nucleotide sequence ID" value="NZ_JAQIOY010000009.1"/>
</dbReference>
<feature type="domain" description="Pyridoxamine 5'-phosphate oxidase N-terminal" evidence="1">
    <location>
        <begin position="34"/>
        <end position="153"/>
    </location>
</feature>
<evidence type="ECO:0000313" key="3">
    <source>
        <dbReference type="Proteomes" id="UP001210720"/>
    </source>
</evidence>
<name>A0ABT4XWY5_9RHOB</name>
<dbReference type="PANTHER" id="PTHR42815:SF2">
    <property type="entry name" value="FAD-BINDING, PUTATIVE (AFU_ORTHOLOGUE AFUA_6G07600)-RELATED"/>
    <property type="match status" value="1"/>
</dbReference>
<organism evidence="2 3">
    <name type="scientific">Thalassococcus lentus</name>
    <dbReference type="NCBI Taxonomy" id="1210524"/>
    <lineage>
        <taxon>Bacteria</taxon>
        <taxon>Pseudomonadati</taxon>
        <taxon>Pseudomonadota</taxon>
        <taxon>Alphaproteobacteria</taxon>
        <taxon>Rhodobacterales</taxon>
        <taxon>Roseobacteraceae</taxon>
        <taxon>Thalassococcus</taxon>
    </lineage>
</organism>
<evidence type="ECO:0000313" key="2">
    <source>
        <dbReference type="EMBL" id="MDA7426480.1"/>
    </source>
</evidence>
<dbReference type="Gene3D" id="2.30.110.10">
    <property type="entry name" value="Electron Transport, Fmn-binding Protein, Chain A"/>
    <property type="match status" value="1"/>
</dbReference>
<dbReference type="Pfam" id="PF01243">
    <property type="entry name" value="PNPOx_N"/>
    <property type="match status" value="1"/>
</dbReference>
<keyword evidence="3" id="KW-1185">Reference proteome</keyword>
<protein>
    <submittedName>
        <fullName evidence="2">Pyridoxamine 5'-phosphate oxidase family protein</fullName>
    </submittedName>
</protein>
<dbReference type="SUPFAM" id="SSF50475">
    <property type="entry name" value="FMN-binding split barrel"/>
    <property type="match status" value="1"/>
</dbReference>
<dbReference type="InterPro" id="IPR012349">
    <property type="entry name" value="Split_barrel_FMN-bd"/>
</dbReference>
<dbReference type="InterPro" id="IPR024029">
    <property type="entry name" value="Pyridox_Oxase_FMN-dep"/>
</dbReference>
<dbReference type="InterPro" id="IPR011576">
    <property type="entry name" value="Pyridox_Oxase_N"/>
</dbReference>
<dbReference type="NCBIfam" id="TIGR04025">
    <property type="entry name" value="PPOX_FMN_DR2398"/>
    <property type="match status" value="1"/>
</dbReference>